<reference evidence="4" key="1">
    <citation type="journal article" date="2019" name="Int. J. Syst. Evol. Microbiol.">
        <title>The Global Catalogue of Microorganisms (GCM) 10K type strain sequencing project: providing services to taxonomists for standard genome sequencing and annotation.</title>
        <authorList>
            <consortium name="The Broad Institute Genomics Platform"/>
            <consortium name="The Broad Institute Genome Sequencing Center for Infectious Disease"/>
            <person name="Wu L."/>
            <person name="Ma J."/>
        </authorList>
    </citation>
    <scope>NUCLEOTIDE SEQUENCE [LARGE SCALE GENOMIC DNA]</scope>
    <source>
        <strain evidence="4">CECT 7131</strain>
    </source>
</reference>
<dbReference type="InterPro" id="IPR042100">
    <property type="entry name" value="Bug_dom1"/>
</dbReference>
<proteinExistence type="inferred from homology"/>
<gene>
    <name evidence="3" type="ORF">QWZ14_03105</name>
</gene>
<feature type="signal peptide" evidence="2">
    <location>
        <begin position="1"/>
        <end position="24"/>
    </location>
</feature>
<comment type="similarity">
    <text evidence="1">Belongs to the UPF0065 (bug) family.</text>
</comment>
<evidence type="ECO:0000313" key="3">
    <source>
        <dbReference type="EMBL" id="MDN3563363.1"/>
    </source>
</evidence>
<dbReference type="Proteomes" id="UP001529369">
    <property type="component" value="Unassembled WGS sequence"/>
</dbReference>
<keyword evidence="2" id="KW-0732">Signal</keyword>
<dbReference type="InterPro" id="IPR005064">
    <property type="entry name" value="BUG"/>
</dbReference>
<comment type="caution">
    <text evidence="3">The sequence shown here is derived from an EMBL/GenBank/DDBJ whole genome shotgun (WGS) entry which is preliminary data.</text>
</comment>
<accession>A0ABT8A0U7</accession>
<dbReference type="EMBL" id="JAUFPN010000027">
    <property type="protein sequence ID" value="MDN3563363.1"/>
    <property type="molecule type" value="Genomic_DNA"/>
</dbReference>
<feature type="non-terminal residue" evidence="3">
    <location>
        <position position="1"/>
    </location>
</feature>
<dbReference type="PANTHER" id="PTHR42928">
    <property type="entry name" value="TRICARBOXYLATE-BINDING PROTEIN"/>
    <property type="match status" value="1"/>
</dbReference>
<evidence type="ECO:0000256" key="2">
    <source>
        <dbReference type="SAM" id="SignalP"/>
    </source>
</evidence>
<dbReference type="Gene3D" id="3.40.190.10">
    <property type="entry name" value="Periplasmic binding protein-like II"/>
    <property type="match status" value="1"/>
</dbReference>
<protein>
    <submittedName>
        <fullName evidence="3">Tripartite tricarboxylate transporter substrate-binding protein</fullName>
    </submittedName>
</protein>
<dbReference type="Gene3D" id="3.40.190.150">
    <property type="entry name" value="Bordetella uptake gene, domain 1"/>
    <property type="match status" value="1"/>
</dbReference>
<organism evidence="3 4">
    <name type="scientific">Paeniroseomonas aquatica</name>
    <dbReference type="NCBI Taxonomy" id="373043"/>
    <lineage>
        <taxon>Bacteria</taxon>
        <taxon>Pseudomonadati</taxon>
        <taxon>Pseudomonadota</taxon>
        <taxon>Alphaproteobacteria</taxon>
        <taxon>Acetobacterales</taxon>
        <taxon>Acetobacteraceae</taxon>
        <taxon>Paeniroseomonas</taxon>
    </lineage>
</organism>
<dbReference type="PANTHER" id="PTHR42928:SF5">
    <property type="entry name" value="BLR1237 PROTEIN"/>
    <property type="match status" value="1"/>
</dbReference>
<keyword evidence="4" id="KW-1185">Reference proteome</keyword>
<dbReference type="Pfam" id="PF03401">
    <property type="entry name" value="TctC"/>
    <property type="match status" value="1"/>
</dbReference>
<dbReference type="RefSeq" id="WP_290315104.1">
    <property type="nucleotide sequence ID" value="NZ_JAUFPN010000027.1"/>
</dbReference>
<evidence type="ECO:0000256" key="1">
    <source>
        <dbReference type="ARBA" id="ARBA00006987"/>
    </source>
</evidence>
<name>A0ABT8A0U7_9PROT</name>
<dbReference type="SUPFAM" id="SSF53850">
    <property type="entry name" value="Periplasmic binding protein-like II"/>
    <property type="match status" value="1"/>
</dbReference>
<evidence type="ECO:0000313" key="4">
    <source>
        <dbReference type="Proteomes" id="UP001529369"/>
    </source>
</evidence>
<sequence length="152" mass="15899">LARRLGLGLLAFAQAAAARQAVMAGNIPCAMLAAPEAIGALRDGQLQALGLAGERRSPLLPEVPTLAEQGIPLALVARRGFAAPAGVPPALLEPLLRALQAAVTDPEFAAQSEARGYVPAFLGQAAWAPPLRRLASELSRRWATDPWVARQD</sequence>
<feature type="chain" id="PRO_5047138505" evidence="2">
    <location>
        <begin position="25"/>
        <end position="152"/>
    </location>
</feature>